<evidence type="ECO:0000256" key="2">
    <source>
        <dbReference type="SAM" id="SignalP"/>
    </source>
</evidence>
<dbReference type="PANTHER" id="PTHR42928">
    <property type="entry name" value="TRICARBOXYLATE-BINDING PROTEIN"/>
    <property type="match status" value="1"/>
</dbReference>
<dbReference type="PIRSF" id="PIRSF017082">
    <property type="entry name" value="YflP"/>
    <property type="match status" value="1"/>
</dbReference>
<organism evidence="3 4">
    <name type="scientific">Pseudolabrys taiwanensis</name>
    <dbReference type="NCBI Taxonomy" id="331696"/>
    <lineage>
        <taxon>Bacteria</taxon>
        <taxon>Pseudomonadati</taxon>
        <taxon>Pseudomonadota</taxon>
        <taxon>Alphaproteobacteria</taxon>
        <taxon>Hyphomicrobiales</taxon>
        <taxon>Xanthobacteraceae</taxon>
        <taxon>Pseudolabrys</taxon>
    </lineage>
</organism>
<dbReference type="Gene3D" id="3.40.190.150">
    <property type="entry name" value="Bordetella uptake gene, domain 1"/>
    <property type="match status" value="1"/>
</dbReference>
<dbReference type="KEGG" id="ptaw:DW352_15320"/>
<evidence type="ECO:0000313" key="3">
    <source>
        <dbReference type="EMBL" id="AXK81772.1"/>
    </source>
</evidence>
<dbReference type="PROSITE" id="PS51318">
    <property type="entry name" value="TAT"/>
    <property type="match status" value="1"/>
</dbReference>
<gene>
    <name evidence="3" type="ORF">DW352_15320</name>
</gene>
<dbReference type="InterPro" id="IPR005064">
    <property type="entry name" value="BUG"/>
</dbReference>
<feature type="signal peptide" evidence="2">
    <location>
        <begin position="1"/>
        <end position="26"/>
    </location>
</feature>
<dbReference type="RefSeq" id="WP_115692151.1">
    <property type="nucleotide sequence ID" value="NZ_CP031417.1"/>
</dbReference>
<evidence type="ECO:0000313" key="4">
    <source>
        <dbReference type="Proteomes" id="UP000254889"/>
    </source>
</evidence>
<comment type="similarity">
    <text evidence="1">Belongs to the UPF0065 (bug) family.</text>
</comment>
<proteinExistence type="inferred from homology"/>
<sequence length="323" mass="34385">MTTRREFTTLAAAALAFGASSWRASAAAWPERPVKLIVPFAPGGNTDGIGRLVGQYLSTKLGQPFVVENRLGGGGIVASEAVARSAPDGYTLMVAALPQIAILPVLQQTNYNPERDFAPISNIASNPFCLVANPQFEPKTIKEFVEYVKARPGKVAYASGGTGSVSHLTMVLFLQKAGLDMIHVPYKGGAPAISDVLANQVPVYFGNLSEGLPHAGKGLRPLAVSGLKRAAKLPDVPTIAESGYPGFRSETWNGLIAPAGTPEPIIMLLAREAQNAVKEKTILERFDTYGVDPIGSDAAEFKRTMAEDIAQWRMAIQVANIKI</sequence>
<evidence type="ECO:0000256" key="1">
    <source>
        <dbReference type="ARBA" id="ARBA00006987"/>
    </source>
</evidence>
<dbReference type="AlphaFoldDB" id="A0A345ZXX5"/>
<dbReference type="PANTHER" id="PTHR42928:SF5">
    <property type="entry name" value="BLR1237 PROTEIN"/>
    <property type="match status" value="1"/>
</dbReference>
<dbReference type="InterPro" id="IPR042100">
    <property type="entry name" value="Bug_dom1"/>
</dbReference>
<accession>A0A345ZXX5</accession>
<name>A0A345ZXX5_9HYPH</name>
<feature type="chain" id="PRO_5016650376" evidence="2">
    <location>
        <begin position="27"/>
        <end position="323"/>
    </location>
</feature>
<dbReference type="EMBL" id="CP031417">
    <property type="protein sequence ID" value="AXK81772.1"/>
    <property type="molecule type" value="Genomic_DNA"/>
</dbReference>
<dbReference type="OrthoDB" id="7375033at2"/>
<dbReference type="CDD" id="cd07012">
    <property type="entry name" value="PBP2_Bug_TTT"/>
    <property type="match status" value="1"/>
</dbReference>
<keyword evidence="2" id="KW-0732">Signal</keyword>
<dbReference type="Proteomes" id="UP000254889">
    <property type="component" value="Chromosome"/>
</dbReference>
<dbReference type="Gene3D" id="3.40.190.10">
    <property type="entry name" value="Periplasmic binding protein-like II"/>
    <property type="match status" value="1"/>
</dbReference>
<reference evidence="3 4" key="1">
    <citation type="submission" date="2018-07" db="EMBL/GenBank/DDBJ databases">
        <authorList>
            <person name="Quirk P.G."/>
            <person name="Krulwich T.A."/>
        </authorList>
    </citation>
    <scope>NUCLEOTIDE SEQUENCE [LARGE SCALE GENOMIC DNA]</scope>
    <source>
        <strain evidence="3 4">CC-BB4</strain>
    </source>
</reference>
<keyword evidence="4" id="KW-1185">Reference proteome</keyword>
<dbReference type="Pfam" id="PF03401">
    <property type="entry name" value="TctC"/>
    <property type="match status" value="1"/>
</dbReference>
<dbReference type="InterPro" id="IPR006311">
    <property type="entry name" value="TAT_signal"/>
</dbReference>
<dbReference type="SUPFAM" id="SSF53850">
    <property type="entry name" value="Periplasmic binding protein-like II"/>
    <property type="match status" value="1"/>
</dbReference>
<protein>
    <submittedName>
        <fullName evidence="3">Tripartite tricarboxylate transporter substrate binding protein</fullName>
    </submittedName>
</protein>